<accession>A0ABW2EGL9</accession>
<dbReference type="InterPro" id="IPR036388">
    <property type="entry name" value="WH-like_DNA-bd_sf"/>
</dbReference>
<reference evidence="5" key="1">
    <citation type="journal article" date="2019" name="Int. J. Syst. Evol. Microbiol.">
        <title>The Global Catalogue of Microorganisms (GCM) 10K type strain sequencing project: providing services to taxonomists for standard genome sequencing and annotation.</title>
        <authorList>
            <consortium name="The Broad Institute Genomics Platform"/>
            <consortium name="The Broad Institute Genome Sequencing Center for Infectious Disease"/>
            <person name="Wu L."/>
            <person name="Ma J."/>
        </authorList>
    </citation>
    <scope>NUCLEOTIDE SEQUENCE [LARGE SCALE GENOMIC DNA]</scope>
    <source>
        <strain evidence="5">CGMCC 4.1621</strain>
    </source>
</reference>
<evidence type="ECO:0000313" key="4">
    <source>
        <dbReference type="EMBL" id="MFC7061469.1"/>
    </source>
</evidence>
<keyword evidence="5" id="KW-1185">Reference proteome</keyword>
<dbReference type="InterPro" id="IPR013196">
    <property type="entry name" value="HTH_11"/>
</dbReference>
<dbReference type="SUPFAM" id="SSF46785">
    <property type="entry name" value="Winged helix' DNA-binding domain"/>
    <property type="match status" value="1"/>
</dbReference>
<evidence type="ECO:0000256" key="1">
    <source>
        <dbReference type="ARBA" id="ARBA00023015"/>
    </source>
</evidence>
<keyword evidence="2" id="KW-0804">Transcription</keyword>
<feature type="domain" description="HTH deoR-type" evidence="3">
    <location>
        <begin position="15"/>
        <end position="70"/>
    </location>
</feature>
<keyword evidence="1" id="KW-0805">Transcription regulation</keyword>
<comment type="caution">
    <text evidence="4">The sequence shown here is derived from an EMBL/GenBank/DDBJ whole genome shotgun (WGS) entry which is preliminary data.</text>
</comment>
<dbReference type="InterPro" id="IPR001034">
    <property type="entry name" value="DeoR_HTH"/>
</dbReference>
<dbReference type="Pfam" id="PF08279">
    <property type="entry name" value="HTH_11"/>
    <property type="match status" value="1"/>
</dbReference>
<gene>
    <name evidence="4" type="ORF">ACFQIC_06295</name>
</gene>
<sequence>MKIRSGFLNHPSSRMLNRIKAVYLYIQNNGPVSTTQLADEFGLTDRTMQRDLSILEYNGLVSSPNRGKWTTTEKKVKIS</sequence>
<proteinExistence type="predicted"/>
<dbReference type="Proteomes" id="UP001596410">
    <property type="component" value="Unassembled WGS sequence"/>
</dbReference>
<protein>
    <submittedName>
        <fullName evidence="4">HTH domain-containing protein</fullName>
    </submittedName>
</protein>
<organism evidence="4 5">
    <name type="scientific">Halobacillus seohaensis</name>
    <dbReference type="NCBI Taxonomy" id="447421"/>
    <lineage>
        <taxon>Bacteria</taxon>
        <taxon>Bacillati</taxon>
        <taxon>Bacillota</taxon>
        <taxon>Bacilli</taxon>
        <taxon>Bacillales</taxon>
        <taxon>Bacillaceae</taxon>
        <taxon>Halobacillus</taxon>
    </lineage>
</organism>
<dbReference type="Gene3D" id="1.10.10.10">
    <property type="entry name" value="Winged helix-like DNA-binding domain superfamily/Winged helix DNA-binding domain"/>
    <property type="match status" value="1"/>
</dbReference>
<name>A0ABW2EGL9_9BACI</name>
<dbReference type="PROSITE" id="PS51000">
    <property type="entry name" value="HTH_DEOR_2"/>
    <property type="match status" value="1"/>
</dbReference>
<dbReference type="EMBL" id="JBHSZV010000014">
    <property type="protein sequence ID" value="MFC7061469.1"/>
    <property type="molecule type" value="Genomic_DNA"/>
</dbReference>
<evidence type="ECO:0000313" key="5">
    <source>
        <dbReference type="Proteomes" id="UP001596410"/>
    </source>
</evidence>
<dbReference type="InterPro" id="IPR036390">
    <property type="entry name" value="WH_DNA-bd_sf"/>
</dbReference>
<evidence type="ECO:0000259" key="3">
    <source>
        <dbReference type="PROSITE" id="PS51000"/>
    </source>
</evidence>
<evidence type="ECO:0000256" key="2">
    <source>
        <dbReference type="ARBA" id="ARBA00023163"/>
    </source>
</evidence>